<accession>A0AAV7TAA8</accession>
<dbReference type="AlphaFoldDB" id="A0AAV7TAA8"/>
<feature type="region of interest" description="Disordered" evidence="1">
    <location>
        <begin position="1"/>
        <end position="44"/>
    </location>
</feature>
<evidence type="ECO:0000313" key="2">
    <source>
        <dbReference type="EMBL" id="KAJ1173542.1"/>
    </source>
</evidence>
<evidence type="ECO:0008006" key="4">
    <source>
        <dbReference type="Google" id="ProtNLM"/>
    </source>
</evidence>
<gene>
    <name evidence="2" type="ORF">NDU88_005373</name>
</gene>
<evidence type="ECO:0000313" key="3">
    <source>
        <dbReference type="Proteomes" id="UP001066276"/>
    </source>
</evidence>
<reference evidence="2" key="1">
    <citation type="journal article" date="2022" name="bioRxiv">
        <title>Sequencing and chromosome-scale assembly of the giantPleurodeles waltlgenome.</title>
        <authorList>
            <person name="Brown T."/>
            <person name="Elewa A."/>
            <person name="Iarovenko S."/>
            <person name="Subramanian E."/>
            <person name="Araus A.J."/>
            <person name="Petzold A."/>
            <person name="Susuki M."/>
            <person name="Suzuki K.-i.T."/>
            <person name="Hayashi T."/>
            <person name="Toyoda A."/>
            <person name="Oliveira C."/>
            <person name="Osipova E."/>
            <person name="Leigh N.D."/>
            <person name="Simon A."/>
            <person name="Yun M.H."/>
        </authorList>
    </citation>
    <scope>NUCLEOTIDE SEQUENCE</scope>
    <source>
        <strain evidence="2">20211129_DDA</strain>
        <tissue evidence="2">Liver</tissue>
    </source>
</reference>
<name>A0AAV7TAA8_PLEWA</name>
<dbReference type="Proteomes" id="UP001066276">
    <property type="component" value="Chromosome 4_1"/>
</dbReference>
<organism evidence="2 3">
    <name type="scientific">Pleurodeles waltl</name>
    <name type="common">Iberian ribbed newt</name>
    <dbReference type="NCBI Taxonomy" id="8319"/>
    <lineage>
        <taxon>Eukaryota</taxon>
        <taxon>Metazoa</taxon>
        <taxon>Chordata</taxon>
        <taxon>Craniata</taxon>
        <taxon>Vertebrata</taxon>
        <taxon>Euteleostomi</taxon>
        <taxon>Amphibia</taxon>
        <taxon>Batrachia</taxon>
        <taxon>Caudata</taxon>
        <taxon>Salamandroidea</taxon>
        <taxon>Salamandridae</taxon>
        <taxon>Pleurodelinae</taxon>
        <taxon>Pleurodeles</taxon>
    </lineage>
</organism>
<dbReference type="EMBL" id="JANPWB010000007">
    <property type="protein sequence ID" value="KAJ1173542.1"/>
    <property type="molecule type" value="Genomic_DNA"/>
</dbReference>
<comment type="caution">
    <text evidence="2">The sequence shown here is derived from an EMBL/GenBank/DDBJ whole genome shotgun (WGS) entry which is preliminary data.</text>
</comment>
<proteinExistence type="predicted"/>
<evidence type="ECO:0000256" key="1">
    <source>
        <dbReference type="SAM" id="MobiDB-lite"/>
    </source>
</evidence>
<protein>
    <recommendedName>
        <fullName evidence="4">4Fe-4S Wbl-type domain-containing protein</fullName>
    </recommendedName>
</protein>
<sequence>MRCPEARKGHSANASREQTEGRRSSSPRMPATEENNQLRDRCSGCEPANRVCAMVRRQYVVRMRRKRRANAAGSRAP</sequence>
<keyword evidence="3" id="KW-1185">Reference proteome</keyword>